<organism evidence="2 3">
    <name type="scientific">Baudoinia panamericana (strain UAMH 10762)</name>
    <name type="common">Angels' share fungus</name>
    <name type="synonym">Baudoinia compniacensis (strain UAMH 10762)</name>
    <dbReference type="NCBI Taxonomy" id="717646"/>
    <lineage>
        <taxon>Eukaryota</taxon>
        <taxon>Fungi</taxon>
        <taxon>Dikarya</taxon>
        <taxon>Ascomycota</taxon>
        <taxon>Pezizomycotina</taxon>
        <taxon>Dothideomycetes</taxon>
        <taxon>Dothideomycetidae</taxon>
        <taxon>Mycosphaerellales</taxon>
        <taxon>Teratosphaeriaceae</taxon>
        <taxon>Baudoinia</taxon>
    </lineage>
</organism>
<feature type="compositionally biased region" description="Polar residues" evidence="1">
    <location>
        <begin position="114"/>
        <end position="127"/>
    </location>
</feature>
<sequence length="201" mass="21230">MAGLMRKRTVSKESYCSPITQAFAVTLTENGRCGDSSHSKTASVTFCAEEKAAIIFSKDASYAVVHNSLASRVTTETRPATSLSLTLLRQFQRAELAESGKLGPPPNAKLVSPVKTNSEQAKPSSTPFKKGAGGPCAPATAAPRISSHTEPDLASDSKVAGTTQVSDMGASLADADADDEWERIEEAETEDKCYVLVSKIC</sequence>
<protein>
    <submittedName>
        <fullName evidence="2">Uncharacterized protein</fullName>
    </submittedName>
</protein>
<gene>
    <name evidence="2" type="ORF">BAUCODRAFT_551524</name>
</gene>
<accession>M2N690</accession>
<dbReference type="EMBL" id="KB445558">
    <property type="protein sequence ID" value="EMC94544.1"/>
    <property type="molecule type" value="Genomic_DNA"/>
</dbReference>
<feature type="region of interest" description="Disordered" evidence="1">
    <location>
        <begin position="97"/>
        <end position="176"/>
    </location>
</feature>
<dbReference type="HOGENOM" id="CLU_1360188_0_0_1"/>
<dbReference type="GeneID" id="19115418"/>
<dbReference type="KEGG" id="bcom:BAUCODRAFT_551524"/>
<dbReference type="AlphaFoldDB" id="M2N690"/>
<name>M2N690_BAUPA</name>
<keyword evidence="3" id="KW-1185">Reference proteome</keyword>
<reference evidence="2 3" key="1">
    <citation type="journal article" date="2012" name="PLoS Pathog.">
        <title>Diverse lifestyles and strategies of plant pathogenesis encoded in the genomes of eighteen Dothideomycetes fungi.</title>
        <authorList>
            <person name="Ohm R.A."/>
            <person name="Feau N."/>
            <person name="Henrissat B."/>
            <person name="Schoch C.L."/>
            <person name="Horwitz B.A."/>
            <person name="Barry K.W."/>
            <person name="Condon B.J."/>
            <person name="Copeland A.C."/>
            <person name="Dhillon B."/>
            <person name="Glaser F."/>
            <person name="Hesse C.N."/>
            <person name="Kosti I."/>
            <person name="LaButti K."/>
            <person name="Lindquist E.A."/>
            <person name="Lucas S."/>
            <person name="Salamov A.A."/>
            <person name="Bradshaw R.E."/>
            <person name="Ciuffetti L."/>
            <person name="Hamelin R.C."/>
            <person name="Kema G.H.J."/>
            <person name="Lawrence C."/>
            <person name="Scott J.A."/>
            <person name="Spatafora J.W."/>
            <person name="Turgeon B.G."/>
            <person name="de Wit P.J.G.M."/>
            <person name="Zhong S."/>
            <person name="Goodwin S.B."/>
            <person name="Grigoriev I.V."/>
        </authorList>
    </citation>
    <scope>NUCLEOTIDE SEQUENCE [LARGE SCALE GENOMIC DNA]</scope>
    <source>
        <strain evidence="2 3">UAMH 10762</strain>
    </source>
</reference>
<evidence type="ECO:0000256" key="1">
    <source>
        <dbReference type="SAM" id="MobiDB-lite"/>
    </source>
</evidence>
<dbReference type="RefSeq" id="XP_007678365.1">
    <property type="nucleotide sequence ID" value="XM_007680175.1"/>
</dbReference>
<proteinExistence type="predicted"/>
<dbReference type="Proteomes" id="UP000011761">
    <property type="component" value="Unassembled WGS sequence"/>
</dbReference>
<evidence type="ECO:0000313" key="3">
    <source>
        <dbReference type="Proteomes" id="UP000011761"/>
    </source>
</evidence>
<evidence type="ECO:0000313" key="2">
    <source>
        <dbReference type="EMBL" id="EMC94544.1"/>
    </source>
</evidence>